<accession>A0A160P9Q8</accession>
<dbReference type="EMBL" id="AP014809">
    <property type="protein sequence ID" value="BAU89387.1"/>
    <property type="molecule type" value="Genomic_DNA"/>
</dbReference>
<protein>
    <recommendedName>
        <fullName evidence="4">Ribbon-helix-helix protein CopG domain-containing protein</fullName>
    </recommendedName>
</protein>
<evidence type="ECO:0000313" key="3">
    <source>
        <dbReference type="Proteomes" id="UP000218288"/>
    </source>
</evidence>
<dbReference type="AlphaFoldDB" id="A0A160P9Q8"/>
<evidence type="ECO:0000256" key="1">
    <source>
        <dbReference type="SAM" id="MobiDB-lite"/>
    </source>
</evidence>
<evidence type="ECO:0008006" key="4">
    <source>
        <dbReference type="Google" id="ProtNLM"/>
    </source>
</evidence>
<evidence type="ECO:0000313" key="2">
    <source>
        <dbReference type="EMBL" id="BAU89387.1"/>
    </source>
</evidence>
<dbReference type="Proteomes" id="UP000218288">
    <property type="component" value="Chromosome"/>
</dbReference>
<feature type="region of interest" description="Disordered" evidence="1">
    <location>
        <begin position="1"/>
        <end position="22"/>
    </location>
</feature>
<name>A0A160P9Q8_9HYPH</name>
<sequence>MGRPQPTLLVRPDAGASTFPSGRISGTMVFMAAQETLQPKKRRGPAPTGQGVPVQVRLHAEQLEPLDAWIATQPDPKPSRPEAIRGALTEWLSQKGLLGSS</sequence>
<proteinExistence type="predicted"/>
<reference evidence="2 3" key="1">
    <citation type="journal article" date="2016" name="Genome Announc.">
        <title>Complete Genome Sequence of Methylobacterium populi P-1M, Isolated from Pink-Pigmented Household Biofilm.</title>
        <authorList>
            <person name="Morohoshi T."/>
            <person name="Ikeda T."/>
        </authorList>
    </citation>
    <scope>NUCLEOTIDE SEQUENCE [LARGE SCALE GENOMIC DNA]</scope>
    <source>
        <strain evidence="2 3">P-1M</strain>
    </source>
</reference>
<gene>
    <name evidence="2" type="ORF">MPPM_0782</name>
</gene>
<organism evidence="2 3">
    <name type="scientific">Methylorubrum populi</name>
    <dbReference type="NCBI Taxonomy" id="223967"/>
    <lineage>
        <taxon>Bacteria</taxon>
        <taxon>Pseudomonadati</taxon>
        <taxon>Pseudomonadota</taxon>
        <taxon>Alphaproteobacteria</taxon>
        <taxon>Hyphomicrobiales</taxon>
        <taxon>Methylobacteriaceae</taxon>
        <taxon>Methylorubrum</taxon>
    </lineage>
</organism>